<keyword evidence="3" id="KW-1185">Reference proteome</keyword>
<dbReference type="AlphaFoldDB" id="A0A834LHW7"/>
<dbReference type="EMBL" id="WJXA01000007">
    <property type="protein sequence ID" value="KAF7137733.1"/>
    <property type="molecule type" value="Genomic_DNA"/>
</dbReference>
<protein>
    <submittedName>
        <fullName evidence="2">Uncharacterized protein</fullName>
    </submittedName>
</protein>
<gene>
    <name evidence="2" type="ORF">RHSIM_Rhsim07G0184600</name>
</gene>
<proteinExistence type="predicted"/>
<evidence type="ECO:0000256" key="1">
    <source>
        <dbReference type="SAM" id="MobiDB-lite"/>
    </source>
</evidence>
<reference evidence="2" key="1">
    <citation type="submission" date="2019-11" db="EMBL/GenBank/DDBJ databases">
        <authorList>
            <person name="Liu Y."/>
            <person name="Hou J."/>
            <person name="Li T.-Q."/>
            <person name="Guan C.-H."/>
            <person name="Wu X."/>
            <person name="Wu H.-Z."/>
            <person name="Ling F."/>
            <person name="Zhang R."/>
            <person name="Shi X.-G."/>
            <person name="Ren J.-P."/>
            <person name="Chen E.-F."/>
            <person name="Sun J.-M."/>
        </authorList>
    </citation>
    <scope>NUCLEOTIDE SEQUENCE</scope>
    <source>
        <strain evidence="2">Adult_tree_wgs_1</strain>
        <tissue evidence="2">Leaves</tissue>
    </source>
</reference>
<dbReference type="Proteomes" id="UP000626092">
    <property type="component" value="Unassembled WGS sequence"/>
</dbReference>
<comment type="caution">
    <text evidence="2">The sequence shown here is derived from an EMBL/GenBank/DDBJ whole genome shotgun (WGS) entry which is preliminary data.</text>
</comment>
<dbReference type="OrthoDB" id="10364987at2759"/>
<evidence type="ECO:0000313" key="2">
    <source>
        <dbReference type="EMBL" id="KAF7137733.1"/>
    </source>
</evidence>
<organism evidence="2 3">
    <name type="scientific">Rhododendron simsii</name>
    <name type="common">Sims's rhododendron</name>
    <dbReference type="NCBI Taxonomy" id="118357"/>
    <lineage>
        <taxon>Eukaryota</taxon>
        <taxon>Viridiplantae</taxon>
        <taxon>Streptophyta</taxon>
        <taxon>Embryophyta</taxon>
        <taxon>Tracheophyta</taxon>
        <taxon>Spermatophyta</taxon>
        <taxon>Magnoliopsida</taxon>
        <taxon>eudicotyledons</taxon>
        <taxon>Gunneridae</taxon>
        <taxon>Pentapetalae</taxon>
        <taxon>asterids</taxon>
        <taxon>Ericales</taxon>
        <taxon>Ericaceae</taxon>
        <taxon>Ericoideae</taxon>
        <taxon>Rhodoreae</taxon>
        <taxon>Rhododendron</taxon>
    </lineage>
</organism>
<name>A0A834LHW7_RHOSS</name>
<evidence type="ECO:0000313" key="3">
    <source>
        <dbReference type="Proteomes" id="UP000626092"/>
    </source>
</evidence>
<accession>A0A834LHW7</accession>
<feature type="compositionally biased region" description="Basic and acidic residues" evidence="1">
    <location>
        <begin position="19"/>
        <end position="38"/>
    </location>
</feature>
<feature type="region of interest" description="Disordered" evidence="1">
    <location>
        <begin position="17"/>
        <end position="58"/>
    </location>
</feature>
<sequence length="386" mass="43406">MASSLCTVRSKLKIVPGSRSREIEDGGRGSERWRRGLPDSDSVGNGGKRTKPESGRRGQAKICAREGYWNSFGILKLVADFREDGRIVYISFMKEGEKVPTMEQEASGDKKTICFFHSLMLYIPTTSGITPRNEAAQSSDCTNPATLPQYKISGHMWSFEIYLLHHLLLRLISGSRAVFSQRFESGKDVSNFVKDITSWFSAQKENLEIYPDHSGDPMKTIVANKIRKREWTLATIAFLLDPVDPLFCKALFSAGSLANSPWDNYDRMLAADCSTIDGDHLVDEDTMKFKEKMKFECCCTACEYCVWAALLLINAAGYGFNIGKASEIARATEEVGRAVMEIIFLLAINYYIIGNTYDKKNEDILDDQKESSANWQVTLYVKFHAC</sequence>